<evidence type="ECO:0000256" key="2">
    <source>
        <dbReference type="ARBA" id="ARBA00002147"/>
    </source>
</evidence>
<dbReference type="STRING" id="1265820.PCORN_03718"/>
<evidence type="ECO:0000313" key="9">
    <source>
        <dbReference type="Proteomes" id="UP000019254"/>
    </source>
</evidence>
<keyword evidence="6 8" id="KW-0413">Isomerase</keyword>
<comment type="similarity">
    <text evidence="4">Belongs to the NanE family.</text>
</comment>
<reference evidence="8 9" key="1">
    <citation type="journal article" date="2014" name="Int. J. Syst. Evol. Microbiol.">
        <title>Listeria floridensis sp. nov., Listeria aquatica sp. nov., Listeria cornellensis sp. nov., Listeria riparia sp. nov. and Listeria grandensis sp. nov., from agricultural and natural environments.</title>
        <authorList>
            <person name="den Bakker H.C."/>
            <person name="Warchocki S."/>
            <person name="Wright E.M."/>
            <person name="Allred A.F."/>
            <person name="Ahlstrom C."/>
            <person name="Manuel C.S."/>
            <person name="Stasiewicz M.J."/>
            <person name="Burrell A."/>
            <person name="Roof S."/>
            <person name="Strawn L."/>
            <person name="Fortes E.D."/>
            <person name="Nightingale K.K."/>
            <person name="Kephart D."/>
            <person name="Wiedmann M."/>
        </authorList>
    </citation>
    <scope>NUCLEOTIDE SEQUENCE [LARGE SCALE GENOMIC DNA]</scope>
    <source>
        <strain evidence="9">FSL F6-969</strain>
    </source>
</reference>
<evidence type="ECO:0000256" key="3">
    <source>
        <dbReference type="ARBA" id="ARBA00005081"/>
    </source>
</evidence>
<comment type="function">
    <text evidence="2">Converts N-acetylmannosamine-6-phosphate (ManNAc-6-P) to N-acetylglucosamine-6-phosphate (GlcNAc-6-P).</text>
</comment>
<accession>W7BY70</accession>
<proteinExistence type="inferred from homology"/>
<dbReference type="SUPFAM" id="SSF51366">
    <property type="entry name" value="Ribulose-phoshate binding barrel"/>
    <property type="match status" value="1"/>
</dbReference>
<protein>
    <recommendedName>
        <fullName evidence="5">N-acylglucosamine-6-phosphate 2-epimerase</fullName>
        <ecNumber evidence="5">5.1.3.9</ecNumber>
    </recommendedName>
</protein>
<evidence type="ECO:0000256" key="1">
    <source>
        <dbReference type="ARBA" id="ARBA00000056"/>
    </source>
</evidence>
<dbReference type="InterPro" id="IPR007260">
    <property type="entry name" value="NanE"/>
</dbReference>
<name>W7BY70_9LIST</name>
<dbReference type="GO" id="GO:0019262">
    <property type="term" value="P:N-acetylneuraminate catabolic process"/>
    <property type="evidence" value="ECO:0007669"/>
    <property type="project" value="UniProtKB-UniPathway"/>
</dbReference>
<dbReference type="GO" id="GO:0006053">
    <property type="term" value="P:N-acetylmannosamine catabolic process"/>
    <property type="evidence" value="ECO:0007669"/>
    <property type="project" value="TreeGrafter"/>
</dbReference>
<keyword evidence="9" id="KW-1185">Reference proteome</keyword>
<dbReference type="PANTHER" id="PTHR36204">
    <property type="entry name" value="N-ACETYLMANNOSAMINE-6-PHOSPHATE 2-EPIMERASE-RELATED"/>
    <property type="match status" value="1"/>
</dbReference>
<dbReference type="GO" id="GO:0047465">
    <property type="term" value="F:N-acylglucosamine-6-phosphate 2-epimerase activity"/>
    <property type="evidence" value="ECO:0007669"/>
    <property type="project" value="UniProtKB-EC"/>
</dbReference>
<dbReference type="Proteomes" id="UP000019254">
    <property type="component" value="Unassembled WGS sequence"/>
</dbReference>
<sequence length="53" mass="5788">MRVVKQAKIIAEGNVLTPEIAKKIQDIGVFAIVVGGAITRPQLITERFVDVLK</sequence>
<keyword evidence="7" id="KW-0119">Carbohydrate metabolism</keyword>
<evidence type="ECO:0000256" key="5">
    <source>
        <dbReference type="ARBA" id="ARBA00013180"/>
    </source>
</evidence>
<dbReference type="GO" id="GO:0005829">
    <property type="term" value="C:cytosol"/>
    <property type="evidence" value="ECO:0007669"/>
    <property type="project" value="TreeGrafter"/>
</dbReference>
<gene>
    <name evidence="8" type="ORF">PCORN_03718</name>
</gene>
<evidence type="ECO:0000256" key="6">
    <source>
        <dbReference type="ARBA" id="ARBA00023235"/>
    </source>
</evidence>
<dbReference type="Pfam" id="PF04131">
    <property type="entry name" value="NanE"/>
    <property type="match status" value="1"/>
</dbReference>
<organism evidence="8 9">
    <name type="scientific">Listeria cornellensis FSL F6-0969</name>
    <dbReference type="NCBI Taxonomy" id="1265820"/>
    <lineage>
        <taxon>Bacteria</taxon>
        <taxon>Bacillati</taxon>
        <taxon>Bacillota</taxon>
        <taxon>Bacilli</taxon>
        <taxon>Bacillales</taxon>
        <taxon>Listeriaceae</taxon>
        <taxon>Listeria</taxon>
    </lineage>
</organism>
<dbReference type="UniPathway" id="UPA00629">
    <property type="reaction ID" value="UER00682"/>
</dbReference>
<evidence type="ECO:0000256" key="7">
    <source>
        <dbReference type="ARBA" id="ARBA00023277"/>
    </source>
</evidence>
<comment type="catalytic activity">
    <reaction evidence="1">
        <text>an N-acyl-D-glucosamine 6-phosphate = an N-acyl-D-mannosamine 6-phosphate</text>
        <dbReference type="Rhea" id="RHEA:23932"/>
        <dbReference type="ChEBI" id="CHEBI:57599"/>
        <dbReference type="ChEBI" id="CHEBI:57666"/>
        <dbReference type="EC" id="5.1.3.9"/>
    </reaction>
</comment>
<dbReference type="InterPro" id="IPR011060">
    <property type="entry name" value="RibuloseP-bd_barrel"/>
</dbReference>
<dbReference type="Gene3D" id="3.20.20.70">
    <property type="entry name" value="Aldolase class I"/>
    <property type="match status" value="1"/>
</dbReference>
<dbReference type="PATRIC" id="fig|1265820.5.peg.733"/>
<comment type="pathway">
    <text evidence="3">Amino-sugar metabolism; N-acetylneuraminate degradation; D-fructose 6-phosphate from N-acetylneuraminate: step 3/5.</text>
</comment>
<evidence type="ECO:0000256" key="4">
    <source>
        <dbReference type="ARBA" id="ARBA00007439"/>
    </source>
</evidence>
<dbReference type="EC" id="5.1.3.9" evidence="5"/>
<dbReference type="EMBL" id="AODE01000008">
    <property type="protein sequence ID" value="EUJ31919.1"/>
    <property type="molecule type" value="Genomic_DNA"/>
</dbReference>
<comment type="caution">
    <text evidence="8">The sequence shown here is derived from an EMBL/GenBank/DDBJ whole genome shotgun (WGS) entry which is preliminary data.</text>
</comment>
<dbReference type="PANTHER" id="PTHR36204:SF1">
    <property type="entry name" value="N-ACETYLMANNOSAMINE-6-PHOSPHATE 2-EPIMERASE-RELATED"/>
    <property type="match status" value="1"/>
</dbReference>
<evidence type="ECO:0000313" key="8">
    <source>
        <dbReference type="EMBL" id="EUJ31919.1"/>
    </source>
</evidence>
<dbReference type="AlphaFoldDB" id="W7BY70"/>
<dbReference type="InterPro" id="IPR013785">
    <property type="entry name" value="Aldolase_TIM"/>
</dbReference>